<dbReference type="SUPFAM" id="SSF53850">
    <property type="entry name" value="Periplasmic binding protein-like II"/>
    <property type="match status" value="1"/>
</dbReference>
<dbReference type="InterPro" id="IPR036388">
    <property type="entry name" value="WH-like_DNA-bd_sf"/>
</dbReference>
<organism evidence="6 7">
    <name type="scientific">Paraburkholderia dilworthii</name>
    <dbReference type="NCBI Taxonomy" id="948106"/>
    <lineage>
        <taxon>Bacteria</taxon>
        <taxon>Pseudomonadati</taxon>
        <taxon>Pseudomonadota</taxon>
        <taxon>Betaproteobacteria</taxon>
        <taxon>Burkholderiales</taxon>
        <taxon>Burkholderiaceae</taxon>
        <taxon>Paraburkholderia</taxon>
    </lineage>
</organism>
<dbReference type="Pfam" id="PF03466">
    <property type="entry name" value="LysR_substrate"/>
    <property type="match status" value="1"/>
</dbReference>
<evidence type="ECO:0000256" key="3">
    <source>
        <dbReference type="ARBA" id="ARBA00023125"/>
    </source>
</evidence>
<dbReference type="PANTHER" id="PTHR30126">
    <property type="entry name" value="HTH-TYPE TRANSCRIPTIONAL REGULATOR"/>
    <property type="match status" value="1"/>
</dbReference>
<dbReference type="Proteomes" id="UP001629367">
    <property type="component" value="Unassembled WGS sequence"/>
</dbReference>
<dbReference type="RefSeq" id="WP_408218265.1">
    <property type="nucleotide sequence ID" value="NZ_JAQQBZ010000031.1"/>
</dbReference>
<evidence type="ECO:0000256" key="2">
    <source>
        <dbReference type="ARBA" id="ARBA00023015"/>
    </source>
</evidence>
<dbReference type="EMBL" id="JAQQBZ010000031">
    <property type="protein sequence ID" value="MFM0597447.1"/>
    <property type="molecule type" value="Genomic_DNA"/>
</dbReference>
<dbReference type="PANTHER" id="PTHR30126:SF40">
    <property type="entry name" value="HTH-TYPE TRANSCRIPTIONAL REGULATOR GLTR"/>
    <property type="match status" value="1"/>
</dbReference>
<keyword evidence="4" id="KW-0804">Transcription</keyword>
<comment type="similarity">
    <text evidence="1">Belongs to the LysR transcriptional regulatory family.</text>
</comment>
<evidence type="ECO:0000256" key="4">
    <source>
        <dbReference type="ARBA" id="ARBA00023163"/>
    </source>
</evidence>
<dbReference type="InterPro" id="IPR000847">
    <property type="entry name" value="LysR_HTH_N"/>
</dbReference>
<keyword evidence="7" id="KW-1185">Reference proteome</keyword>
<dbReference type="Gene3D" id="3.40.190.290">
    <property type="match status" value="1"/>
</dbReference>
<evidence type="ECO:0000256" key="1">
    <source>
        <dbReference type="ARBA" id="ARBA00009437"/>
    </source>
</evidence>
<dbReference type="Gene3D" id="1.10.10.10">
    <property type="entry name" value="Winged helix-like DNA-binding domain superfamily/Winged helix DNA-binding domain"/>
    <property type="match status" value="1"/>
</dbReference>
<keyword evidence="2" id="KW-0805">Transcription regulation</keyword>
<protein>
    <submittedName>
        <fullName evidence="6">LysR family transcriptional regulator</fullName>
    </submittedName>
</protein>
<dbReference type="CDD" id="cd05466">
    <property type="entry name" value="PBP2_LTTR_substrate"/>
    <property type="match status" value="1"/>
</dbReference>
<dbReference type="InterPro" id="IPR005119">
    <property type="entry name" value="LysR_subst-bd"/>
</dbReference>
<dbReference type="PRINTS" id="PR00039">
    <property type="entry name" value="HTHLYSR"/>
</dbReference>
<dbReference type="Pfam" id="PF00126">
    <property type="entry name" value="HTH_1"/>
    <property type="match status" value="1"/>
</dbReference>
<accession>A0ABW9DHZ3</accession>
<sequence>MNTLATRDHQLRLFVAVAKANSLREAAEILGLTQPALSKQIRALEAALNETLFLRHGRGMQLTPAGEALFLKLEPLFNSLDATFAHAGHPGEQRGTLRIATVQTLVAWFIPELSRQLLALYPDLLLTIHCDSSANVVESVERGKADLGFVYETAVDGPELVAEPLFEERLALYTRAGHVADADADAPANLGGLPLILPPRPFALRRMVERALGYSVQPYIECDSLELCLRLVSIGDGVTVLPDSLPRDMVEDRGLRRLPLNAVPPRRIVALSRRARGASRSFDSALEIALRASAQSAITPG</sequence>
<dbReference type="SUPFAM" id="SSF46785">
    <property type="entry name" value="Winged helix' DNA-binding domain"/>
    <property type="match status" value="1"/>
</dbReference>
<gene>
    <name evidence="6" type="ORF">PQQ68_30885</name>
</gene>
<feature type="domain" description="HTH lysR-type" evidence="5">
    <location>
        <begin position="1"/>
        <end position="63"/>
    </location>
</feature>
<proteinExistence type="inferred from homology"/>
<dbReference type="PROSITE" id="PS50931">
    <property type="entry name" value="HTH_LYSR"/>
    <property type="match status" value="1"/>
</dbReference>
<comment type="caution">
    <text evidence="6">The sequence shown here is derived from an EMBL/GenBank/DDBJ whole genome shotgun (WGS) entry which is preliminary data.</text>
</comment>
<name>A0ABW9DHZ3_9BURK</name>
<dbReference type="InterPro" id="IPR036390">
    <property type="entry name" value="WH_DNA-bd_sf"/>
</dbReference>
<evidence type="ECO:0000313" key="7">
    <source>
        <dbReference type="Proteomes" id="UP001629367"/>
    </source>
</evidence>
<evidence type="ECO:0000313" key="6">
    <source>
        <dbReference type="EMBL" id="MFM0597447.1"/>
    </source>
</evidence>
<evidence type="ECO:0000259" key="5">
    <source>
        <dbReference type="PROSITE" id="PS50931"/>
    </source>
</evidence>
<keyword evidence="3" id="KW-0238">DNA-binding</keyword>
<reference evidence="6 7" key="1">
    <citation type="journal article" date="2024" name="Chem. Sci.">
        <title>Discovery of megapolipeptins by genome mining of a Burkholderiales bacteria collection.</title>
        <authorList>
            <person name="Paulo B.S."/>
            <person name="Recchia M.J.J."/>
            <person name="Lee S."/>
            <person name="Fergusson C.H."/>
            <person name="Romanowski S.B."/>
            <person name="Hernandez A."/>
            <person name="Krull N."/>
            <person name="Liu D.Y."/>
            <person name="Cavanagh H."/>
            <person name="Bos A."/>
            <person name="Gray C.A."/>
            <person name="Murphy B.T."/>
            <person name="Linington R.G."/>
            <person name="Eustaquio A.S."/>
        </authorList>
    </citation>
    <scope>NUCLEOTIDE SEQUENCE [LARGE SCALE GENOMIC DNA]</scope>
    <source>
        <strain evidence="6 7">RL17-335-BIF-A</strain>
    </source>
</reference>